<keyword evidence="1" id="KW-0732">Signal</keyword>
<feature type="non-terminal residue" evidence="2">
    <location>
        <position position="1"/>
    </location>
</feature>
<evidence type="ECO:0000313" key="2">
    <source>
        <dbReference type="EMBL" id="TVU14002.1"/>
    </source>
</evidence>
<gene>
    <name evidence="2" type="ORF">EJB05_37443</name>
</gene>
<evidence type="ECO:0008006" key="4">
    <source>
        <dbReference type="Google" id="ProtNLM"/>
    </source>
</evidence>
<dbReference type="AlphaFoldDB" id="A0A5J9TRM3"/>
<name>A0A5J9TRM3_9POAL</name>
<sequence length="123" mass="12252">MVGPIVIAASAGIGALAGLAAAANKCSPRGKLPLAGVGPSCATCGGTGKVACRLCSRWSDGDVGCRPCAGTGREACRSCRGSGTGRKALVAVRAQARRPLVAVARQMLHDGSKTTEFSAVKVQ</sequence>
<dbReference type="OrthoDB" id="525163at2759"/>
<keyword evidence="3" id="KW-1185">Reference proteome</keyword>
<comment type="caution">
    <text evidence="2">The sequence shown here is derived from an EMBL/GenBank/DDBJ whole genome shotgun (WGS) entry which is preliminary data.</text>
</comment>
<reference evidence="2 3" key="1">
    <citation type="journal article" date="2019" name="Sci. Rep.">
        <title>A high-quality genome of Eragrostis curvula grass provides insights into Poaceae evolution and supports new strategies to enhance forage quality.</title>
        <authorList>
            <person name="Carballo J."/>
            <person name="Santos B.A.C.M."/>
            <person name="Zappacosta D."/>
            <person name="Garbus I."/>
            <person name="Selva J.P."/>
            <person name="Gallo C.A."/>
            <person name="Diaz A."/>
            <person name="Albertini E."/>
            <person name="Caccamo M."/>
            <person name="Echenique V."/>
        </authorList>
    </citation>
    <scope>NUCLEOTIDE SEQUENCE [LARGE SCALE GENOMIC DNA]</scope>
    <source>
        <strain evidence="3">cv. Victoria</strain>
        <tissue evidence="2">Leaf</tissue>
    </source>
</reference>
<dbReference type="Proteomes" id="UP000324897">
    <property type="component" value="Unassembled WGS sequence"/>
</dbReference>
<dbReference type="PANTHER" id="PTHR34687:SF3">
    <property type="entry name" value="CHAPERONE PROTEIN DNAJ-RELATED"/>
    <property type="match status" value="1"/>
</dbReference>
<dbReference type="Gramene" id="TVU14002">
    <property type="protein sequence ID" value="TVU14002"/>
    <property type="gene ID" value="EJB05_37443"/>
</dbReference>
<dbReference type="PANTHER" id="PTHR34687">
    <property type="entry name" value="CHAPERONE PROTEIN DNAJ-LIKE PROTEIN"/>
    <property type="match status" value="1"/>
</dbReference>
<evidence type="ECO:0000256" key="1">
    <source>
        <dbReference type="SAM" id="SignalP"/>
    </source>
</evidence>
<protein>
    <recommendedName>
        <fullName evidence="4">CR-type domain-containing protein</fullName>
    </recommendedName>
</protein>
<feature type="signal peptide" evidence="1">
    <location>
        <begin position="1"/>
        <end position="22"/>
    </location>
</feature>
<accession>A0A5J9TRM3</accession>
<evidence type="ECO:0000313" key="3">
    <source>
        <dbReference type="Proteomes" id="UP000324897"/>
    </source>
</evidence>
<feature type="chain" id="PRO_5023893189" description="CR-type domain-containing protein" evidence="1">
    <location>
        <begin position="23"/>
        <end position="123"/>
    </location>
</feature>
<organism evidence="2 3">
    <name type="scientific">Eragrostis curvula</name>
    <name type="common">weeping love grass</name>
    <dbReference type="NCBI Taxonomy" id="38414"/>
    <lineage>
        <taxon>Eukaryota</taxon>
        <taxon>Viridiplantae</taxon>
        <taxon>Streptophyta</taxon>
        <taxon>Embryophyta</taxon>
        <taxon>Tracheophyta</taxon>
        <taxon>Spermatophyta</taxon>
        <taxon>Magnoliopsida</taxon>
        <taxon>Liliopsida</taxon>
        <taxon>Poales</taxon>
        <taxon>Poaceae</taxon>
        <taxon>PACMAD clade</taxon>
        <taxon>Chloridoideae</taxon>
        <taxon>Eragrostideae</taxon>
        <taxon>Eragrostidinae</taxon>
        <taxon>Eragrostis</taxon>
    </lineage>
</organism>
<proteinExistence type="predicted"/>
<dbReference type="EMBL" id="RWGY01000031">
    <property type="protein sequence ID" value="TVU14002.1"/>
    <property type="molecule type" value="Genomic_DNA"/>
</dbReference>